<feature type="transmembrane region" description="Helical" evidence="2">
    <location>
        <begin position="207"/>
        <end position="230"/>
    </location>
</feature>
<dbReference type="PANTHER" id="PTHR11328">
    <property type="entry name" value="MAJOR FACILITATOR SUPERFAMILY DOMAIN-CONTAINING PROTEIN"/>
    <property type="match status" value="1"/>
</dbReference>
<gene>
    <name evidence="3" type="ORF">GCM10011529_06070</name>
</gene>
<evidence type="ECO:0000256" key="2">
    <source>
        <dbReference type="SAM" id="Phobius"/>
    </source>
</evidence>
<feature type="transmembrane region" description="Helical" evidence="2">
    <location>
        <begin position="28"/>
        <end position="52"/>
    </location>
</feature>
<feature type="transmembrane region" description="Helical" evidence="2">
    <location>
        <begin position="259"/>
        <end position="284"/>
    </location>
</feature>
<dbReference type="Pfam" id="PF13347">
    <property type="entry name" value="MFS_2"/>
    <property type="match status" value="1"/>
</dbReference>
<feature type="transmembrane region" description="Helical" evidence="2">
    <location>
        <begin position="409"/>
        <end position="429"/>
    </location>
</feature>
<dbReference type="SUPFAM" id="SSF103473">
    <property type="entry name" value="MFS general substrate transporter"/>
    <property type="match status" value="1"/>
</dbReference>
<dbReference type="Proteomes" id="UP000635071">
    <property type="component" value="Unassembled WGS sequence"/>
</dbReference>
<dbReference type="Gene3D" id="1.20.1250.20">
    <property type="entry name" value="MFS general substrate transporter like domains"/>
    <property type="match status" value="1"/>
</dbReference>
<feature type="transmembrane region" description="Helical" evidence="2">
    <location>
        <begin position="125"/>
        <end position="146"/>
    </location>
</feature>
<reference evidence="3" key="1">
    <citation type="journal article" date="2014" name="Int. J. Syst. Evol. Microbiol.">
        <title>Complete genome sequence of Corynebacterium casei LMG S-19264T (=DSM 44701T), isolated from a smear-ripened cheese.</title>
        <authorList>
            <consortium name="US DOE Joint Genome Institute (JGI-PGF)"/>
            <person name="Walter F."/>
            <person name="Albersmeier A."/>
            <person name="Kalinowski J."/>
            <person name="Ruckert C."/>
        </authorList>
    </citation>
    <scope>NUCLEOTIDE SEQUENCE</scope>
    <source>
        <strain evidence="3">CGMCC 1.15519</strain>
    </source>
</reference>
<dbReference type="EMBL" id="BMJM01000002">
    <property type="protein sequence ID" value="GGE02427.1"/>
    <property type="molecule type" value="Genomic_DNA"/>
</dbReference>
<evidence type="ECO:0000256" key="1">
    <source>
        <dbReference type="ARBA" id="ARBA00009617"/>
    </source>
</evidence>
<sequence length="501" mass="53782">MANQRETASDVGDAPNVAKGRGSFRIKFFYGVGSIAFGVKDNGFSVLLLLFYNQVMGLDARLAGLAIMIALILDAIADPMIGYWSDNLSSRWGRRHPFMYGAAIPVALGYLFLFSPPSGLSQELLFAYLLGVSIAVRLFIAVYEIPSAALVAELTESYDERTSYLSFRYFFGWVGGLTMSMLAFGVFLQSTPDYPVGQLNPAGYSSYGVAASIIMFVAIIASSLGTHSAIPWLKSPQPRSTTSVGEVVREIIQTLSSRSALSVLIAGMLIALSAGLTFALLTYFYTYFWRLQPTEISILISGSFISAFLALTLTPVLSRRFDKRGAAIGVAVVMIALIPIPYFARLAGYFPENGSPALLPTLMIFSVTITTLTIIWSILIASMLADVVEDNEVRTGKRAEGVFFAANTFVAKCVSGLGVFGSAAIITLTGFPQNARPGDVSADTLRDLAFSYVGAVVALNVLAIVCVLTYRISRSVHQANLDKLAALADKALVPSPVLSAN</sequence>
<protein>
    <submittedName>
        <fullName evidence="3">Sugar transporter</fullName>
    </submittedName>
</protein>
<dbReference type="AlphaFoldDB" id="A0A917E5T2"/>
<keyword evidence="2" id="KW-0472">Membrane</keyword>
<keyword evidence="2" id="KW-0812">Transmembrane</keyword>
<keyword evidence="3" id="KW-0813">Transport</keyword>
<feature type="transmembrane region" description="Helical" evidence="2">
    <location>
        <begin position="364"/>
        <end position="388"/>
    </location>
</feature>
<organism evidence="3 4">
    <name type="scientific">Sandarakinorhabdus glacialis</name>
    <dbReference type="NCBI Taxonomy" id="1614636"/>
    <lineage>
        <taxon>Bacteria</taxon>
        <taxon>Pseudomonadati</taxon>
        <taxon>Pseudomonadota</taxon>
        <taxon>Alphaproteobacteria</taxon>
        <taxon>Sphingomonadales</taxon>
        <taxon>Sphingosinicellaceae</taxon>
        <taxon>Sandarakinorhabdus</taxon>
    </lineage>
</organism>
<feature type="transmembrane region" description="Helical" evidence="2">
    <location>
        <begin position="296"/>
        <end position="318"/>
    </location>
</feature>
<feature type="transmembrane region" description="Helical" evidence="2">
    <location>
        <begin position="64"/>
        <end position="85"/>
    </location>
</feature>
<dbReference type="GO" id="GO:0005886">
    <property type="term" value="C:plasma membrane"/>
    <property type="evidence" value="ECO:0007669"/>
    <property type="project" value="TreeGrafter"/>
</dbReference>
<feature type="transmembrane region" description="Helical" evidence="2">
    <location>
        <begin position="97"/>
        <end position="113"/>
    </location>
</feature>
<name>A0A917E5T2_9SPHN</name>
<accession>A0A917E5T2</accession>
<keyword evidence="2" id="KW-1133">Transmembrane helix</keyword>
<evidence type="ECO:0000313" key="3">
    <source>
        <dbReference type="EMBL" id="GGE02427.1"/>
    </source>
</evidence>
<reference evidence="3" key="2">
    <citation type="submission" date="2020-09" db="EMBL/GenBank/DDBJ databases">
        <authorList>
            <person name="Sun Q."/>
            <person name="Zhou Y."/>
        </authorList>
    </citation>
    <scope>NUCLEOTIDE SEQUENCE</scope>
    <source>
        <strain evidence="3">CGMCC 1.15519</strain>
    </source>
</reference>
<dbReference type="InterPro" id="IPR039672">
    <property type="entry name" value="MFS_2"/>
</dbReference>
<feature type="transmembrane region" description="Helical" evidence="2">
    <location>
        <begin position="167"/>
        <end position="187"/>
    </location>
</feature>
<evidence type="ECO:0000313" key="4">
    <source>
        <dbReference type="Proteomes" id="UP000635071"/>
    </source>
</evidence>
<dbReference type="InterPro" id="IPR036259">
    <property type="entry name" value="MFS_trans_sf"/>
</dbReference>
<dbReference type="GO" id="GO:0015293">
    <property type="term" value="F:symporter activity"/>
    <property type="evidence" value="ECO:0007669"/>
    <property type="project" value="InterPro"/>
</dbReference>
<keyword evidence="3" id="KW-0762">Sugar transport</keyword>
<dbReference type="GO" id="GO:0008643">
    <property type="term" value="P:carbohydrate transport"/>
    <property type="evidence" value="ECO:0007669"/>
    <property type="project" value="InterPro"/>
</dbReference>
<feature type="transmembrane region" description="Helical" evidence="2">
    <location>
        <begin position="449"/>
        <end position="470"/>
    </location>
</feature>
<dbReference type="PANTHER" id="PTHR11328:SF24">
    <property type="entry name" value="MAJOR FACILITATOR SUPERFAMILY (MFS) PROFILE DOMAIN-CONTAINING PROTEIN"/>
    <property type="match status" value="1"/>
</dbReference>
<proteinExistence type="inferred from homology"/>
<feature type="transmembrane region" description="Helical" evidence="2">
    <location>
        <begin position="325"/>
        <end position="344"/>
    </location>
</feature>
<comment type="caution">
    <text evidence="3">The sequence shown here is derived from an EMBL/GenBank/DDBJ whole genome shotgun (WGS) entry which is preliminary data.</text>
</comment>
<keyword evidence="4" id="KW-1185">Reference proteome</keyword>
<comment type="similarity">
    <text evidence="1">Belongs to the sodium:galactoside symporter (TC 2.A.2) family.</text>
</comment>